<dbReference type="SUPFAM" id="SSF47598">
    <property type="entry name" value="Ribbon-helix-helix"/>
    <property type="match status" value="1"/>
</dbReference>
<protein>
    <recommendedName>
        <fullName evidence="2">Ribbon-helix-helix protein CopG domain-containing protein</fullName>
    </recommendedName>
</protein>
<reference evidence="1" key="1">
    <citation type="journal article" date="2014" name="Front. Microbiol.">
        <title>High frequency of phylogenetically diverse reductive dehalogenase-homologous genes in deep subseafloor sedimentary metagenomes.</title>
        <authorList>
            <person name="Kawai M."/>
            <person name="Futagami T."/>
            <person name="Toyoda A."/>
            <person name="Takaki Y."/>
            <person name="Nishi S."/>
            <person name="Hori S."/>
            <person name="Arai W."/>
            <person name="Tsubouchi T."/>
            <person name="Morono Y."/>
            <person name="Uchiyama I."/>
            <person name="Ito T."/>
            <person name="Fujiyama A."/>
            <person name="Inagaki F."/>
            <person name="Takami H."/>
        </authorList>
    </citation>
    <scope>NUCLEOTIDE SEQUENCE</scope>
    <source>
        <strain evidence="1">Expedition CK06-06</strain>
    </source>
</reference>
<accession>X1K432</accession>
<sequence length="32" mass="3763">MRIITINLPHRYLDAIQCLIELGYYPSRSEAI</sequence>
<dbReference type="Gene3D" id="1.10.1220.10">
    <property type="entry name" value="Met repressor-like"/>
    <property type="match status" value="1"/>
</dbReference>
<name>X1K432_9ZZZZ</name>
<dbReference type="EMBL" id="BARU01041593">
    <property type="protein sequence ID" value="GAH76818.1"/>
    <property type="molecule type" value="Genomic_DNA"/>
</dbReference>
<proteinExistence type="predicted"/>
<evidence type="ECO:0000313" key="1">
    <source>
        <dbReference type="EMBL" id="GAH76818.1"/>
    </source>
</evidence>
<gene>
    <name evidence="1" type="ORF">S03H2_64096</name>
</gene>
<dbReference type="InterPro" id="IPR013321">
    <property type="entry name" value="Arc_rbn_hlx_hlx"/>
</dbReference>
<dbReference type="AlphaFoldDB" id="X1K432"/>
<dbReference type="GO" id="GO:0006355">
    <property type="term" value="P:regulation of DNA-templated transcription"/>
    <property type="evidence" value="ECO:0007669"/>
    <property type="project" value="InterPro"/>
</dbReference>
<dbReference type="InterPro" id="IPR010985">
    <property type="entry name" value="Ribbon_hlx_hlx"/>
</dbReference>
<evidence type="ECO:0008006" key="2">
    <source>
        <dbReference type="Google" id="ProtNLM"/>
    </source>
</evidence>
<feature type="non-terminal residue" evidence="1">
    <location>
        <position position="32"/>
    </location>
</feature>
<organism evidence="1">
    <name type="scientific">marine sediment metagenome</name>
    <dbReference type="NCBI Taxonomy" id="412755"/>
    <lineage>
        <taxon>unclassified sequences</taxon>
        <taxon>metagenomes</taxon>
        <taxon>ecological metagenomes</taxon>
    </lineage>
</organism>
<comment type="caution">
    <text evidence="1">The sequence shown here is derived from an EMBL/GenBank/DDBJ whole genome shotgun (WGS) entry which is preliminary data.</text>
</comment>